<dbReference type="RefSeq" id="WP_073118862.1">
    <property type="nucleotide sequence ID" value="NZ_FRAA01000001.1"/>
</dbReference>
<dbReference type="Pfam" id="PF13585">
    <property type="entry name" value="CHU_C"/>
    <property type="match status" value="1"/>
</dbReference>
<protein>
    <submittedName>
        <fullName evidence="2">Gliding motility-associated C-terminal domain-containing protein</fullName>
    </submittedName>
</protein>
<dbReference type="InterPro" id="IPR035986">
    <property type="entry name" value="PKD_dom_sf"/>
</dbReference>
<dbReference type="Proteomes" id="UP000184474">
    <property type="component" value="Unassembled WGS sequence"/>
</dbReference>
<keyword evidence="3" id="KW-1185">Reference proteome</keyword>
<feature type="chain" id="PRO_5012590359" evidence="1">
    <location>
        <begin position="26"/>
        <end position="646"/>
    </location>
</feature>
<evidence type="ECO:0000256" key="1">
    <source>
        <dbReference type="SAM" id="SignalP"/>
    </source>
</evidence>
<gene>
    <name evidence="2" type="ORF">SAMN04488028_101357</name>
</gene>
<evidence type="ECO:0000313" key="2">
    <source>
        <dbReference type="EMBL" id="SHJ51330.1"/>
    </source>
</evidence>
<dbReference type="STRING" id="156994.SAMN04488028_101357"/>
<dbReference type="InterPro" id="IPR013783">
    <property type="entry name" value="Ig-like_fold"/>
</dbReference>
<feature type="signal peptide" evidence="1">
    <location>
        <begin position="1"/>
        <end position="25"/>
    </location>
</feature>
<accession>A0A1M6JXC7</accession>
<proteinExistence type="predicted"/>
<reference evidence="3" key="1">
    <citation type="submission" date="2016-11" db="EMBL/GenBank/DDBJ databases">
        <authorList>
            <person name="Varghese N."/>
            <person name="Submissions S."/>
        </authorList>
    </citation>
    <scope>NUCLEOTIDE SEQUENCE [LARGE SCALE GENOMIC DNA]</scope>
    <source>
        <strain evidence="3">DSM 26134</strain>
    </source>
</reference>
<dbReference type="Gene3D" id="2.60.40.10">
    <property type="entry name" value="Immunoglobulins"/>
    <property type="match status" value="1"/>
</dbReference>
<dbReference type="AlphaFoldDB" id="A0A1M6JXC7"/>
<dbReference type="EMBL" id="FRAA01000001">
    <property type="protein sequence ID" value="SHJ51330.1"/>
    <property type="molecule type" value="Genomic_DNA"/>
</dbReference>
<sequence>MNHSQHIKSLISILLLGFCTLTVQAQHTSVQGRFSVDYTHGCTGWQVNVTINDPAGEFESPTFWYTGFDDNEPANPSTSHIYNTSGTYYIAMLINNTDPPYEGNQLDSILVKVHEPHEPTFVIHNCDEHKVRVEITDDYYDSYTVNFTTTDSESVAPNSLSNEYDYGTQGDYRIDVQGQFTDGASNCTVINRGFTSIDQIINPVITSLETLQNGRTDGSIQMAHTLGDNSFYYLFQSIDGSDAFDSLSNASGAETLINSINTTSSYSCYQINTYDACNDLTLQSNILCSVDFNVESSDGGNLLLWDTDETQATHYNLIRNNSLLTEINDTSIKNFTDTAVICKQEYAYNVQAVFDQGSSTALDTAIFASQSGELPPITTNPSSTISTDNEVVLNWTAPNPGEIPFRRYIVEKNINNRYWRYVDATEDTTYTDAEADFIGLHSYRISYDDDCGNTATPSPFTNPIILTQTSARGKVVTYQWNKYEIWEQGIRNYTLERIDTAGRVLEEFPVLSGRTKEIEFGINDLDDKFIRVRAESLDDETLYSYSNVIETQLKTQMFLPKAFTPDGDNLNDRFIAEGPAVFNFRMEIYNRWGNRIYETSDLVNGWDGMINGEKAREGTYVYKIYYEDGAGKRYDQTGSLLLLRHG</sequence>
<dbReference type="InterPro" id="IPR036116">
    <property type="entry name" value="FN3_sf"/>
</dbReference>
<organism evidence="2 3">
    <name type="scientific">Reichenbachiella agariperforans</name>
    <dbReference type="NCBI Taxonomy" id="156994"/>
    <lineage>
        <taxon>Bacteria</taxon>
        <taxon>Pseudomonadati</taxon>
        <taxon>Bacteroidota</taxon>
        <taxon>Cytophagia</taxon>
        <taxon>Cytophagales</taxon>
        <taxon>Reichenbachiellaceae</taxon>
        <taxon>Reichenbachiella</taxon>
    </lineage>
</organism>
<dbReference type="InterPro" id="IPR026341">
    <property type="entry name" value="T9SS_type_B"/>
</dbReference>
<dbReference type="NCBIfam" id="TIGR04131">
    <property type="entry name" value="Bac_Flav_CTERM"/>
    <property type="match status" value="1"/>
</dbReference>
<name>A0A1M6JXC7_REIAG</name>
<dbReference type="SUPFAM" id="SSF49265">
    <property type="entry name" value="Fibronectin type III"/>
    <property type="match status" value="1"/>
</dbReference>
<evidence type="ECO:0000313" key="3">
    <source>
        <dbReference type="Proteomes" id="UP000184474"/>
    </source>
</evidence>
<dbReference type="SUPFAM" id="SSF49299">
    <property type="entry name" value="PKD domain"/>
    <property type="match status" value="1"/>
</dbReference>
<keyword evidence="1" id="KW-0732">Signal</keyword>